<sequence length="792" mass="91682">MINRKIFYIALINAILFSILRNAGDGFTLSALHSGFKIFLSTFALFYCFFYILNFLPNLISQSIQRIFALIFFIIGLVELFLFANFSTLLNPVFFDTFLSTQALEAKEFLSLYLNQKTIIVTLGFTIISIMYFYIPKAIKTPIFLQKNKILFILFIICGAMILPKATKYLSEDKLMLTRWINLATHSLYKQKDYIAHFNTLKNQVDAQSKNQTLIKNESKIPNVVLIIGESTQRNYMGIYGFPLNTTPKMQELVDKGNLFVFSNIISPTAHTNTSIAKLLTFSNYENTYINWYETMNLIDIAKLAGYYTQWFSNQSAMSILGNAPEVLSTRANDVFFASLGGDENAGIFKDEVLIELFKKNHKSKDKNLYIFHLMGSHFTYKDRYNKDILAYLKPQDLINKGLNKASWGGAATLNKKALQTKTEYANTIIYNDYVIDEIIKLFKDKESLVIYLSDHADEVYDFRDFVGHADNLASSFMVEIPFMVYISDSLKEKYPSIAQKLENAKNLPQMTDDFIHSFFDLLEIATKDTKNTRSIFNTEYISNRARIYSGRDYDIELKSSYPFLAPSKTWLHRTDELKKLEDFQTTYQNFEIDVHFINQDGGYFDVGHNGLEESIGLRLETMIEALNNRRINGKFFSSKIWLDFKNLTDKNSEQALKSLEEICKNLNFNKNNFIVESNNYKELKIFKDAGFYTSYYVPYYKKEDLENNAKEIKENLQNIINTGGINALSFDSYLYDFIKNAKFTTHKNGEILDIDLLTWNEGNNYKKNMQTQLFFDPQVKVILSGVEGKYR</sequence>
<keyword evidence="3" id="KW-0808">Transferase</keyword>
<feature type="transmembrane region" description="Helical" evidence="7">
    <location>
        <begin position="36"/>
        <end position="56"/>
    </location>
</feature>
<feature type="domain" description="Sulfatase N-terminal" evidence="8">
    <location>
        <begin position="222"/>
        <end position="524"/>
    </location>
</feature>
<keyword evidence="10" id="KW-1185">Reference proteome</keyword>
<dbReference type="CDD" id="cd16017">
    <property type="entry name" value="LptA"/>
    <property type="match status" value="1"/>
</dbReference>
<feature type="transmembrane region" description="Helical" evidence="7">
    <location>
        <begin position="7"/>
        <end position="24"/>
    </location>
</feature>
<evidence type="ECO:0000259" key="8">
    <source>
        <dbReference type="Pfam" id="PF00884"/>
    </source>
</evidence>
<dbReference type="Proteomes" id="UP000249746">
    <property type="component" value="Unassembled WGS sequence"/>
</dbReference>
<organism evidence="9 10">
    <name type="scientific">Helicobacter valdiviensis</name>
    <dbReference type="NCBI Taxonomy" id="1458358"/>
    <lineage>
        <taxon>Bacteria</taxon>
        <taxon>Pseudomonadati</taxon>
        <taxon>Campylobacterota</taxon>
        <taxon>Epsilonproteobacteria</taxon>
        <taxon>Campylobacterales</taxon>
        <taxon>Helicobacteraceae</taxon>
        <taxon>Helicobacter</taxon>
    </lineage>
</organism>
<dbReference type="GO" id="GO:0009244">
    <property type="term" value="P:lipopolysaccharide core region biosynthetic process"/>
    <property type="evidence" value="ECO:0007669"/>
    <property type="project" value="TreeGrafter"/>
</dbReference>
<feature type="transmembrane region" description="Helical" evidence="7">
    <location>
        <begin position="118"/>
        <end position="136"/>
    </location>
</feature>
<dbReference type="InterPro" id="IPR000917">
    <property type="entry name" value="Sulfatase_N"/>
</dbReference>
<dbReference type="InterPro" id="IPR040423">
    <property type="entry name" value="PEA_transferase"/>
</dbReference>
<comment type="caution">
    <text evidence="9">The sequence shown here is derived from an EMBL/GenBank/DDBJ whole genome shotgun (WGS) entry which is preliminary data.</text>
</comment>
<dbReference type="PANTHER" id="PTHR30443">
    <property type="entry name" value="INNER MEMBRANE PROTEIN"/>
    <property type="match status" value="1"/>
</dbReference>
<dbReference type="OrthoDB" id="9786870at2"/>
<keyword evidence="2" id="KW-1003">Cell membrane</keyword>
<name>A0A2W6MWD6_9HELI</name>
<gene>
    <name evidence="9" type="ORF">B6S12_01835</name>
</gene>
<accession>A0A2W6MWD6</accession>
<dbReference type="InterPro" id="IPR017850">
    <property type="entry name" value="Alkaline_phosphatase_core_sf"/>
</dbReference>
<dbReference type="RefSeq" id="WP_111229125.1">
    <property type="nucleotide sequence ID" value="NZ_NBIU01000003.1"/>
</dbReference>
<dbReference type="InterPro" id="IPR058130">
    <property type="entry name" value="PEA_transf_C"/>
</dbReference>
<evidence type="ECO:0000256" key="7">
    <source>
        <dbReference type="SAM" id="Phobius"/>
    </source>
</evidence>
<evidence type="ECO:0000256" key="6">
    <source>
        <dbReference type="ARBA" id="ARBA00023136"/>
    </source>
</evidence>
<dbReference type="SUPFAM" id="SSF53649">
    <property type="entry name" value="Alkaline phosphatase-like"/>
    <property type="match status" value="1"/>
</dbReference>
<dbReference type="Gene3D" id="3.40.720.10">
    <property type="entry name" value="Alkaline Phosphatase, subunit A"/>
    <property type="match status" value="1"/>
</dbReference>
<dbReference type="GO" id="GO:0016776">
    <property type="term" value="F:phosphotransferase activity, phosphate group as acceptor"/>
    <property type="evidence" value="ECO:0007669"/>
    <property type="project" value="TreeGrafter"/>
</dbReference>
<evidence type="ECO:0000313" key="10">
    <source>
        <dbReference type="Proteomes" id="UP000249746"/>
    </source>
</evidence>
<evidence type="ECO:0000256" key="2">
    <source>
        <dbReference type="ARBA" id="ARBA00022475"/>
    </source>
</evidence>
<dbReference type="EMBL" id="NBIU01000003">
    <property type="protein sequence ID" value="PZT48814.1"/>
    <property type="molecule type" value="Genomic_DNA"/>
</dbReference>
<comment type="subcellular location">
    <subcellularLocation>
        <location evidence="1">Cell membrane</location>
        <topology evidence="1">Multi-pass membrane protein</topology>
    </subcellularLocation>
</comment>
<evidence type="ECO:0000256" key="1">
    <source>
        <dbReference type="ARBA" id="ARBA00004651"/>
    </source>
</evidence>
<dbReference type="GO" id="GO:0005886">
    <property type="term" value="C:plasma membrane"/>
    <property type="evidence" value="ECO:0007669"/>
    <property type="project" value="UniProtKB-SubCell"/>
</dbReference>
<dbReference type="PANTHER" id="PTHR30443:SF2">
    <property type="entry name" value="PHOSPHOETHANOLAMINE TRANSFERASE EPTC"/>
    <property type="match status" value="1"/>
</dbReference>
<evidence type="ECO:0000256" key="4">
    <source>
        <dbReference type="ARBA" id="ARBA00022692"/>
    </source>
</evidence>
<keyword evidence="4 7" id="KW-0812">Transmembrane</keyword>
<evidence type="ECO:0000313" key="9">
    <source>
        <dbReference type="EMBL" id="PZT48814.1"/>
    </source>
</evidence>
<evidence type="ECO:0000256" key="3">
    <source>
        <dbReference type="ARBA" id="ARBA00022679"/>
    </source>
</evidence>
<dbReference type="AlphaFoldDB" id="A0A2W6MWD6"/>
<proteinExistence type="predicted"/>
<reference evidence="9 10" key="1">
    <citation type="submission" date="2017-03" db="EMBL/GenBank/DDBJ databases">
        <title>Genomic and clinical evidence uncovers the enterohepatic species Helicobacter valdiviensis as a potential human intestinal pathogen.</title>
        <authorList>
            <person name="Fresia P."/>
            <person name="Jara R."/>
            <person name="Sierra R."/>
            <person name="Ferres I."/>
            <person name="Greif G."/>
            <person name="Iraola G."/>
            <person name="Collado L."/>
        </authorList>
    </citation>
    <scope>NUCLEOTIDE SEQUENCE [LARGE SCALE GENOMIC DNA]</scope>
    <source>
        <strain evidence="9 10">WBE14</strain>
    </source>
</reference>
<protein>
    <recommendedName>
        <fullName evidence="8">Sulfatase N-terminal domain-containing protein</fullName>
    </recommendedName>
</protein>
<feature type="transmembrane region" description="Helical" evidence="7">
    <location>
        <begin position="68"/>
        <end position="90"/>
    </location>
</feature>
<dbReference type="Pfam" id="PF00884">
    <property type="entry name" value="Sulfatase"/>
    <property type="match status" value="1"/>
</dbReference>
<keyword evidence="6 7" id="KW-0472">Membrane</keyword>
<feature type="transmembrane region" description="Helical" evidence="7">
    <location>
        <begin position="148"/>
        <end position="166"/>
    </location>
</feature>
<evidence type="ECO:0000256" key="5">
    <source>
        <dbReference type="ARBA" id="ARBA00022989"/>
    </source>
</evidence>
<keyword evidence="5 7" id="KW-1133">Transmembrane helix</keyword>